<dbReference type="SUPFAM" id="SSF56112">
    <property type="entry name" value="Protein kinase-like (PK-like)"/>
    <property type="match status" value="1"/>
</dbReference>
<dbReference type="PANTHER" id="PTHR46485">
    <property type="entry name" value="LIM DOMAIN KINASE 1"/>
    <property type="match status" value="1"/>
</dbReference>
<feature type="domain" description="Serine-threonine/tyrosine-protein kinase catalytic" evidence="6">
    <location>
        <begin position="23"/>
        <end position="71"/>
    </location>
</feature>
<dbReference type="PANTHER" id="PTHR46485:SF3">
    <property type="entry name" value="DUAL SPECIFICITY TESTIS-SPECIFIC PROTEIN KINASE 1"/>
    <property type="match status" value="1"/>
</dbReference>
<evidence type="ECO:0000256" key="5">
    <source>
        <dbReference type="ARBA" id="ARBA00022840"/>
    </source>
</evidence>
<dbReference type="Gene3D" id="3.30.200.20">
    <property type="entry name" value="Phosphorylase Kinase, domain 1"/>
    <property type="match status" value="1"/>
</dbReference>
<protein>
    <submittedName>
        <fullName evidence="7">Dual specificity testis-specific protein kinase 1-like</fullName>
    </submittedName>
</protein>
<dbReference type="GO" id="GO:0005634">
    <property type="term" value="C:nucleus"/>
    <property type="evidence" value="ECO:0007669"/>
    <property type="project" value="TreeGrafter"/>
</dbReference>
<sequence length="136" mass="15334">MQLSPFTCFLVVFQVQHRITGQVMALKMNTLASNKANMLREVQLMNRLCHPNILRFLGVCVHEGQLHALTEDFGLDVETFENMVGDCPPAFLSLAVTCCNMSAERRPSFSDIVFTLESMERGEEEEKPIALGKKIK</sequence>
<proteinExistence type="predicted"/>
<dbReference type="InterPro" id="IPR050940">
    <property type="entry name" value="Actin_reg-Ser/Thr_kinase"/>
</dbReference>
<dbReference type="GO" id="GO:0005524">
    <property type="term" value="F:ATP binding"/>
    <property type="evidence" value="ECO:0007669"/>
    <property type="project" value="UniProtKB-KW"/>
</dbReference>
<evidence type="ECO:0000313" key="7">
    <source>
        <dbReference type="EMBL" id="CAK6979492.1"/>
    </source>
</evidence>
<keyword evidence="3" id="KW-0547">Nucleotide-binding</keyword>
<keyword evidence="4 7" id="KW-0418">Kinase</keyword>
<dbReference type="EMBL" id="CAWUFR010000587">
    <property type="protein sequence ID" value="CAK6979492.1"/>
    <property type="molecule type" value="Genomic_DNA"/>
</dbReference>
<reference evidence="7 8" key="1">
    <citation type="submission" date="2024-01" db="EMBL/GenBank/DDBJ databases">
        <authorList>
            <person name="Alioto T."/>
            <person name="Alioto T."/>
            <person name="Gomez Garrido J."/>
        </authorList>
    </citation>
    <scope>NUCLEOTIDE SEQUENCE [LARGE SCALE GENOMIC DNA]</scope>
</reference>
<evidence type="ECO:0000256" key="1">
    <source>
        <dbReference type="ARBA" id="ARBA00022527"/>
    </source>
</evidence>
<dbReference type="Pfam" id="PF07714">
    <property type="entry name" value="PK_Tyr_Ser-Thr"/>
    <property type="match status" value="1"/>
</dbReference>
<dbReference type="Proteomes" id="UP001314229">
    <property type="component" value="Unassembled WGS sequence"/>
</dbReference>
<dbReference type="GO" id="GO:0030036">
    <property type="term" value="P:actin cytoskeleton organization"/>
    <property type="evidence" value="ECO:0007669"/>
    <property type="project" value="TreeGrafter"/>
</dbReference>
<dbReference type="InterPro" id="IPR011009">
    <property type="entry name" value="Kinase-like_dom_sf"/>
</dbReference>
<organism evidence="7 8">
    <name type="scientific">Scomber scombrus</name>
    <name type="common">Atlantic mackerel</name>
    <name type="synonym">Scomber vernalis</name>
    <dbReference type="NCBI Taxonomy" id="13677"/>
    <lineage>
        <taxon>Eukaryota</taxon>
        <taxon>Metazoa</taxon>
        <taxon>Chordata</taxon>
        <taxon>Craniata</taxon>
        <taxon>Vertebrata</taxon>
        <taxon>Euteleostomi</taxon>
        <taxon>Actinopterygii</taxon>
        <taxon>Neopterygii</taxon>
        <taxon>Teleostei</taxon>
        <taxon>Neoteleostei</taxon>
        <taxon>Acanthomorphata</taxon>
        <taxon>Pelagiaria</taxon>
        <taxon>Scombriformes</taxon>
        <taxon>Scombridae</taxon>
        <taxon>Scomber</taxon>
    </lineage>
</organism>
<evidence type="ECO:0000256" key="2">
    <source>
        <dbReference type="ARBA" id="ARBA00022679"/>
    </source>
</evidence>
<keyword evidence="5" id="KW-0067">ATP-binding</keyword>
<keyword evidence="8" id="KW-1185">Reference proteome</keyword>
<name>A0AAV1Q512_SCOSC</name>
<dbReference type="InterPro" id="IPR001245">
    <property type="entry name" value="Ser-Thr/Tyr_kinase_cat_dom"/>
</dbReference>
<evidence type="ECO:0000256" key="3">
    <source>
        <dbReference type="ARBA" id="ARBA00022741"/>
    </source>
</evidence>
<dbReference type="FunFam" id="3.30.200.20:FF:000134">
    <property type="entry name" value="Dual specificity testis-specific protein kinase 2"/>
    <property type="match status" value="1"/>
</dbReference>
<keyword evidence="2" id="KW-0808">Transferase</keyword>
<evidence type="ECO:0000256" key="4">
    <source>
        <dbReference type="ARBA" id="ARBA00022777"/>
    </source>
</evidence>
<dbReference type="GO" id="GO:0004674">
    <property type="term" value="F:protein serine/threonine kinase activity"/>
    <property type="evidence" value="ECO:0007669"/>
    <property type="project" value="UniProtKB-KW"/>
</dbReference>
<evidence type="ECO:0000313" key="8">
    <source>
        <dbReference type="Proteomes" id="UP001314229"/>
    </source>
</evidence>
<gene>
    <name evidence="7" type="ORF">FSCOSCO3_A011847</name>
</gene>
<evidence type="ECO:0000259" key="6">
    <source>
        <dbReference type="Pfam" id="PF07714"/>
    </source>
</evidence>
<dbReference type="AlphaFoldDB" id="A0AAV1Q512"/>
<dbReference type="GO" id="GO:0051496">
    <property type="term" value="P:positive regulation of stress fiber assembly"/>
    <property type="evidence" value="ECO:0007669"/>
    <property type="project" value="TreeGrafter"/>
</dbReference>
<comment type="caution">
    <text evidence="7">The sequence shown here is derived from an EMBL/GenBank/DDBJ whole genome shotgun (WGS) entry which is preliminary data.</text>
</comment>
<accession>A0AAV1Q512</accession>
<dbReference type="GO" id="GO:0005737">
    <property type="term" value="C:cytoplasm"/>
    <property type="evidence" value="ECO:0007669"/>
    <property type="project" value="TreeGrafter"/>
</dbReference>
<keyword evidence="1" id="KW-0723">Serine/threonine-protein kinase</keyword>